<reference evidence="2" key="1">
    <citation type="submission" date="2017-08" db="EMBL/GenBank/DDBJ databases">
        <title>A dynamic microbial community with high functional redundancy inhabits the cold, oxic subseafloor aquifer.</title>
        <authorList>
            <person name="Tully B.J."/>
            <person name="Wheat C.G."/>
            <person name="Glazer B.T."/>
            <person name="Huber J.A."/>
        </authorList>
    </citation>
    <scope>NUCLEOTIDE SEQUENCE [LARGE SCALE GENOMIC DNA]</scope>
</reference>
<gene>
    <name evidence="1" type="ORF">COB11_00955</name>
</gene>
<dbReference type="EMBL" id="NVUU01000007">
    <property type="protein sequence ID" value="PCI95856.1"/>
    <property type="molecule type" value="Genomic_DNA"/>
</dbReference>
<comment type="caution">
    <text evidence="1">The sequence shown here is derived from an EMBL/GenBank/DDBJ whole genome shotgun (WGS) entry which is preliminary data.</text>
</comment>
<name>A0A2A4YM08_UNCAE</name>
<evidence type="ECO:0000313" key="1">
    <source>
        <dbReference type="EMBL" id="PCI95856.1"/>
    </source>
</evidence>
<organism evidence="1 2">
    <name type="scientific">Aerophobetes bacterium</name>
    <dbReference type="NCBI Taxonomy" id="2030807"/>
    <lineage>
        <taxon>Bacteria</taxon>
        <taxon>Candidatus Aerophobota</taxon>
    </lineage>
</organism>
<accession>A0A2A4YM08</accession>
<dbReference type="Proteomes" id="UP000217838">
    <property type="component" value="Unassembled WGS sequence"/>
</dbReference>
<dbReference type="AlphaFoldDB" id="A0A2A4YM08"/>
<proteinExistence type="predicted"/>
<evidence type="ECO:0000313" key="2">
    <source>
        <dbReference type="Proteomes" id="UP000217838"/>
    </source>
</evidence>
<protein>
    <submittedName>
        <fullName evidence="1">Uncharacterized protein</fullName>
    </submittedName>
</protein>
<sequence length="272" mass="32116">MKKKTNPNDQTIKLVELNSLGILAGPCESEKDFIKRVNKLKHFSISVEELQEKVGSDLHKFEEMYERDLDLKIDWLFEKKKKNWLNILQPACTWIYHFDDIHYPILEFKGLNELLNRREILRHEMIHASRSSFNEPVFEEFIAYSTSDLKWRSFFGPIFRHSYELYGFALLSLVLAIPQCCLWTTIAYLGLCSALFARLIYNQKVFKGALKKIQSMFDVVSPLSVAIRLTDSEIRLFSRVENSAIFKYIERQSSLRWQQIINSYSLNSTRYF</sequence>